<accession>W1PFH2</accession>
<dbReference type="Gene3D" id="3.30.70.2330">
    <property type="match status" value="1"/>
</dbReference>
<reference evidence="8" key="1">
    <citation type="journal article" date="2013" name="Science">
        <title>The Amborella genome and the evolution of flowering plants.</title>
        <authorList>
            <consortium name="Amborella Genome Project"/>
        </authorList>
    </citation>
    <scope>NUCLEOTIDE SEQUENCE [LARGE SCALE GENOMIC DNA]</scope>
</reference>
<organism evidence="7 8">
    <name type="scientific">Amborella trichopoda</name>
    <dbReference type="NCBI Taxonomy" id="13333"/>
    <lineage>
        <taxon>Eukaryota</taxon>
        <taxon>Viridiplantae</taxon>
        <taxon>Streptophyta</taxon>
        <taxon>Embryophyta</taxon>
        <taxon>Tracheophyta</taxon>
        <taxon>Spermatophyta</taxon>
        <taxon>Magnoliopsida</taxon>
        <taxon>Amborellales</taxon>
        <taxon>Amborellaceae</taxon>
        <taxon>Amborella</taxon>
    </lineage>
</organism>
<dbReference type="GO" id="GO:0006281">
    <property type="term" value="P:DNA repair"/>
    <property type="evidence" value="ECO:0007669"/>
    <property type="project" value="InterPro"/>
</dbReference>
<dbReference type="GO" id="GO:0008081">
    <property type="term" value="F:phosphoric diester hydrolase activity"/>
    <property type="evidence" value="ECO:0007669"/>
    <property type="project" value="InterPro"/>
</dbReference>
<keyword evidence="2" id="KW-0378">Hydrolase</keyword>
<evidence type="ECO:0000256" key="1">
    <source>
        <dbReference type="ARBA" id="ARBA00022723"/>
    </source>
</evidence>
<dbReference type="Pfam" id="PF06087">
    <property type="entry name" value="Tyr-DNA_phospho"/>
    <property type="match status" value="2"/>
</dbReference>
<dbReference type="EMBL" id="KI393908">
    <property type="protein sequence ID" value="ERN06391.1"/>
    <property type="molecule type" value="Genomic_DNA"/>
</dbReference>
<dbReference type="Pfam" id="PF08797">
    <property type="entry name" value="HIRAN"/>
    <property type="match status" value="1"/>
</dbReference>
<feature type="domain" description="FHA" evidence="6">
    <location>
        <begin position="60"/>
        <end position="143"/>
    </location>
</feature>
<dbReference type="Gene3D" id="2.60.200.20">
    <property type="match status" value="1"/>
</dbReference>
<keyword evidence="8" id="KW-1185">Reference proteome</keyword>
<dbReference type="CDD" id="cd09122">
    <property type="entry name" value="PLDc_Tdp1_1"/>
    <property type="match status" value="1"/>
</dbReference>
<dbReference type="GO" id="GO:0016818">
    <property type="term" value="F:hydrolase activity, acting on acid anhydrides, in phosphorus-containing anhydrides"/>
    <property type="evidence" value="ECO:0007669"/>
    <property type="project" value="InterPro"/>
</dbReference>
<dbReference type="SUPFAM" id="SSF56024">
    <property type="entry name" value="Phospholipase D/nuclease"/>
    <property type="match status" value="2"/>
</dbReference>
<feature type="binding site" evidence="4">
    <location>
        <position position="1116"/>
    </location>
    <ligand>
        <name>substrate</name>
    </ligand>
</feature>
<evidence type="ECO:0000256" key="2">
    <source>
        <dbReference type="ARBA" id="ARBA00022801"/>
    </source>
</evidence>
<dbReference type="OMA" id="MTIACHN"/>
<dbReference type="Gramene" id="ERN06391">
    <property type="protein sequence ID" value="ERN06391"/>
    <property type="gene ID" value="AMTR_s00016p00252080"/>
</dbReference>
<dbReference type="GO" id="GO:0008270">
    <property type="term" value="F:zinc ion binding"/>
    <property type="evidence" value="ECO:0007669"/>
    <property type="project" value="InterPro"/>
</dbReference>
<dbReference type="InterPro" id="IPR010347">
    <property type="entry name" value="Tdp1"/>
</dbReference>
<dbReference type="SUPFAM" id="SSF49879">
    <property type="entry name" value="SMAD/FHA domain"/>
    <property type="match status" value="1"/>
</dbReference>
<dbReference type="Pfam" id="PF00498">
    <property type="entry name" value="FHA"/>
    <property type="match status" value="1"/>
</dbReference>
<dbReference type="InterPro" id="IPR014905">
    <property type="entry name" value="HIRAN"/>
</dbReference>
<dbReference type="PROSITE" id="PS50006">
    <property type="entry name" value="FHA_DOMAIN"/>
    <property type="match status" value="1"/>
</dbReference>
<evidence type="ECO:0000313" key="7">
    <source>
        <dbReference type="EMBL" id="ERN06391.1"/>
    </source>
</evidence>
<dbReference type="CDD" id="cd09123">
    <property type="entry name" value="PLDc_Tdp1_2"/>
    <property type="match status" value="1"/>
</dbReference>
<dbReference type="GO" id="GO:0003676">
    <property type="term" value="F:nucleic acid binding"/>
    <property type="evidence" value="ECO:0007669"/>
    <property type="project" value="InterPro"/>
</dbReference>
<feature type="binding site" evidence="4">
    <location>
        <position position="693"/>
    </location>
    <ligand>
        <name>substrate</name>
    </ligand>
</feature>
<dbReference type="PANTHER" id="PTHR12415:SF3">
    <property type="entry name" value="OS04G0403400 PROTEIN"/>
    <property type="match status" value="1"/>
</dbReference>
<dbReference type="InterPro" id="IPR000253">
    <property type="entry name" value="FHA_dom"/>
</dbReference>
<dbReference type="Gene3D" id="3.30.870.10">
    <property type="entry name" value="Endonuclease Chain A"/>
    <property type="match status" value="2"/>
</dbReference>
<dbReference type="PANTHER" id="PTHR12415">
    <property type="entry name" value="TYROSYL-DNA PHOSPHODIESTERASE 1"/>
    <property type="match status" value="1"/>
</dbReference>
<evidence type="ECO:0000256" key="5">
    <source>
        <dbReference type="PIRSR" id="PIRSR610347-3"/>
    </source>
</evidence>
<dbReference type="CDD" id="cd00060">
    <property type="entry name" value="FHA"/>
    <property type="match status" value="1"/>
</dbReference>
<dbReference type="GO" id="GO:0005634">
    <property type="term" value="C:nucleus"/>
    <property type="evidence" value="ECO:0007669"/>
    <property type="project" value="InterPro"/>
</dbReference>
<dbReference type="SMART" id="SM00240">
    <property type="entry name" value="FHA"/>
    <property type="match status" value="1"/>
</dbReference>
<feature type="active site" description="Nucleophile" evidence="3">
    <location>
        <position position="691"/>
    </location>
</feature>
<name>W1PFH2_AMBTC</name>
<dbReference type="HOGENOM" id="CLU_004935_0_0_1"/>
<evidence type="ECO:0000259" key="6">
    <source>
        <dbReference type="PROSITE" id="PS50006"/>
    </source>
</evidence>
<dbReference type="Proteomes" id="UP000017836">
    <property type="component" value="Unassembled WGS sequence"/>
</dbReference>
<feature type="site" description="Interaction with DNA" evidence="5">
    <location>
        <position position="1142"/>
    </location>
</feature>
<evidence type="ECO:0000256" key="3">
    <source>
        <dbReference type="PIRSR" id="PIRSR610347-1"/>
    </source>
</evidence>
<dbReference type="STRING" id="13333.W1PFH2"/>
<proteinExistence type="predicted"/>
<gene>
    <name evidence="7" type="ORF">AMTR_s00016p00252080</name>
</gene>
<evidence type="ECO:0000313" key="8">
    <source>
        <dbReference type="Proteomes" id="UP000017836"/>
    </source>
</evidence>
<sequence length="1291" mass="144635">MSPKDLGKRRKGEFPLCSKKKRRVFTTPKCMILKCLDAPIVSSITGSTGDSICLKPNKLYTFGRKKSCCDFIFLDRRVSKRHCQLFFDGVDRKLFIVDGFVLPSDSGLDQIRGFYGSKFEKPNLGSRGNEASLNGVFVNGFRLGNGDIRGLDIGDEVSFVCGNKLDSEIGCSLGFLVKDFSFGEGTDRLGDGKTDRYFKDEFVRVISKLGNIEGKTSDKVLVDAGKKSQLTRYGKKNLSFLCNNGKRNLCQVYNSTNDSLCKCRAVSIMGNLRENQLLMKGNKSSYFSIHGVFHESDFHGELITKALGLLDKCKNLLQSYDCAFLLQKNVGTSSVSVTNWSGHDELLVEDEVAFRRRETAAISTIVHSKKLNGDENLVLEEKLGMRSCFERSSLSSDIVEKLVPNCNLEEHCNRGLASEILLPINKCNSYPTSGFENSMKFEPMYLHGGPRKMHSYGKSVRKVTGDYMFEDHLTSVVDSIDLHESPNFIDSSEKAVIRDNFQDGKSYQNSPNLSNVSMNVNLCRNKGIVADVCLSNISSPNHSRMPGYPDKGLSGKSIEGLQSEKSIDIDFLSSGKTIFLNRLEFMSLNSSDQPATVSLPDLFTPVESLSGIFIATFTNDIMWFLTCCKVPKNLPMTIACHNTERCWSPNCADRYLLPYPEYPNLIVIYPPFPDTIAFGKDRKRQGVACHHPKLFVLQREDSIRVVITSANLVSTQWNKVTNTVWWQDFPRSTLDLPSLFSRSSSWGEDKGSQSDFAAHLAGFIASLVIDVPRQAHWIIELSKYDFKKASVHLIASIPGLHERVSPYMMEHMHVLTAMPVSIHSQFVGASFLGSVQASVVGLTHRFRSNADTNGEQLRSLASILGNCRGNAYGKSEVVLKRNFNIPADPNAVSVIVSDLVHCSEETIHGEDYVQLGFLPRDVAKWVAPLCDADFFSFSAFVSPQEALAAALVGNNNKVHLLLYVFEGPKFSQMPKLMEHEHVAAMCHLLVSIQRCLGLWRLQEVLSQYKWPESQEIDFIYGAFSTATGKRSILSDDSQESDPEWGCWNAEHEEKKSSIRILYPTIEQVRNGAHGIWPYRRLLSFSEKTWQRLRTANMFHDAIPRPCSRVGYPMHVKVARRRFWCKSNATSFGWIYCGSHNFSPAAWGRPLKNSSGSKQGPTTSSILGSRLHICNYELGVILIVPPPDICRNAKGITENLDDIMLPFVVPAPKYQGSDRPATAQAMRQALVESMELEKKKNTLLDVEQEVTDIEVLEDDEEMVDVSCIDEEKKEEDNYYAEILWNQVDSPGV</sequence>
<dbReference type="eggNOG" id="ENOG502QPMZ">
    <property type="taxonomic scope" value="Eukaryota"/>
</dbReference>
<feature type="active site" description="Proton donor/acceptor" evidence="3">
    <location>
        <position position="1114"/>
    </location>
</feature>
<dbReference type="InterPro" id="IPR008984">
    <property type="entry name" value="SMAD_FHA_dom_sf"/>
</dbReference>
<evidence type="ECO:0000256" key="4">
    <source>
        <dbReference type="PIRSR" id="PIRSR610347-2"/>
    </source>
</evidence>
<protein>
    <recommendedName>
        <fullName evidence="6">FHA domain-containing protein</fullName>
    </recommendedName>
</protein>
<keyword evidence="1" id="KW-0479">Metal-binding</keyword>